<dbReference type="AlphaFoldDB" id="A0A6A6J167"/>
<accession>A0A6A6J167</accession>
<sequence length="87" mass="9791">MADGRRKYRSDGLGGAKPFLMTEHQRLLLSLHVLVFIVSIRCSYAVLPRTLSGRFRACLNLTAWLDPCATGRDPNFAMTISKFIAIY</sequence>
<reference evidence="1" key="1">
    <citation type="journal article" date="2020" name="Stud. Mycol.">
        <title>101 Dothideomycetes genomes: a test case for predicting lifestyles and emergence of pathogens.</title>
        <authorList>
            <person name="Haridas S."/>
            <person name="Albert R."/>
            <person name="Binder M."/>
            <person name="Bloem J."/>
            <person name="Labutti K."/>
            <person name="Salamov A."/>
            <person name="Andreopoulos B."/>
            <person name="Baker S."/>
            <person name="Barry K."/>
            <person name="Bills G."/>
            <person name="Bluhm B."/>
            <person name="Cannon C."/>
            <person name="Castanera R."/>
            <person name="Culley D."/>
            <person name="Daum C."/>
            <person name="Ezra D."/>
            <person name="Gonzalez J."/>
            <person name="Henrissat B."/>
            <person name="Kuo A."/>
            <person name="Liang C."/>
            <person name="Lipzen A."/>
            <person name="Lutzoni F."/>
            <person name="Magnuson J."/>
            <person name="Mondo S."/>
            <person name="Nolan M."/>
            <person name="Ohm R."/>
            <person name="Pangilinan J."/>
            <person name="Park H.-J."/>
            <person name="Ramirez L."/>
            <person name="Alfaro M."/>
            <person name="Sun H."/>
            <person name="Tritt A."/>
            <person name="Yoshinaga Y."/>
            <person name="Zwiers L.-H."/>
            <person name="Turgeon B."/>
            <person name="Goodwin S."/>
            <person name="Spatafora J."/>
            <person name="Crous P."/>
            <person name="Grigoriev I."/>
        </authorList>
    </citation>
    <scope>NUCLEOTIDE SEQUENCE</scope>
    <source>
        <strain evidence="1">CBS 122368</strain>
    </source>
</reference>
<organism evidence="1 2">
    <name type="scientific">Trematosphaeria pertusa</name>
    <dbReference type="NCBI Taxonomy" id="390896"/>
    <lineage>
        <taxon>Eukaryota</taxon>
        <taxon>Fungi</taxon>
        <taxon>Dikarya</taxon>
        <taxon>Ascomycota</taxon>
        <taxon>Pezizomycotina</taxon>
        <taxon>Dothideomycetes</taxon>
        <taxon>Pleosporomycetidae</taxon>
        <taxon>Pleosporales</taxon>
        <taxon>Massarineae</taxon>
        <taxon>Trematosphaeriaceae</taxon>
        <taxon>Trematosphaeria</taxon>
    </lineage>
</organism>
<protein>
    <submittedName>
        <fullName evidence="1">Uncharacterized protein</fullName>
    </submittedName>
</protein>
<evidence type="ECO:0000313" key="2">
    <source>
        <dbReference type="Proteomes" id="UP000800094"/>
    </source>
</evidence>
<proteinExistence type="predicted"/>
<dbReference type="RefSeq" id="XP_033691599.1">
    <property type="nucleotide sequence ID" value="XM_033827613.1"/>
</dbReference>
<evidence type="ECO:0000313" key="1">
    <source>
        <dbReference type="EMBL" id="KAF2256595.1"/>
    </source>
</evidence>
<dbReference type="EMBL" id="ML987189">
    <property type="protein sequence ID" value="KAF2256595.1"/>
    <property type="molecule type" value="Genomic_DNA"/>
</dbReference>
<gene>
    <name evidence="1" type="ORF">BU26DRAFT_513402</name>
</gene>
<dbReference type="GeneID" id="54580943"/>
<name>A0A6A6J167_9PLEO</name>
<keyword evidence="2" id="KW-1185">Reference proteome</keyword>
<dbReference type="Proteomes" id="UP000800094">
    <property type="component" value="Unassembled WGS sequence"/>
</dbReference>